<dbReference type="Proteomes" id="UP000290540">
    <property type="component" value="Unassembled WGS sequence"/>
</dbReference>
<dbReference type="NCBIfam" id="NF032893">
    <property type="entry name" value="tail-700"/>
    <property type="match status" value="1"/>
</dbReference>
<feature type="non-terminal residue" evidence="1">
    <location>
        <position position="1"/>
    </location>
</feature>
<evidence type="ECO:0000313" key="1">
    <source>
        <dbReference type="EMBL" id="RYC76734.1"/>
    </source>
</evidence>
<reference evidence="1 2" key="1">
    <citation type="submission" date="2016-12" db="EMBL/GenBank/DDBJ databases">
        <title>Draft genome sequence of Fusarium oxysporum causing rot on Narcissus.</title>
        <authorList>
            <person name="Armitage A.D."/>
            <person name="Taylor A."/>
            <person name="Clarkson J.P."/>
            <person name="Harrison R.J."/>
            <person name="Jackson A.C."/>
        </authorList>
    </citation>
    <scope>NUCLEOTIDE SEQUENCE [LARGE SCALE GENOMIC DNA]</scope>
    <source>
        <strain evidence="1 2">N139</strain>
    </source>
</reference>
<protein>
    <submittedName>
        <fullName evidence="1">Uncharacterized protein</fullName>
    </submittedName>
</protein>
<organism evidence="1 2">
    <name type="scientific">Fusarium oxysporum f. sp. narcissi</name>
    <dbReference type="NCBI Taxonomy" id="451672"/>
    <lineage>
        <taxon>Eukaryota</taxon>
        <taxon>Fungi</taxon>
        <taxon>Dikarya</taxon>
        <taxon>Ascomycota</taxon>
        <taxon>Pezizomycotina</taxon>
        <taxon>Sordariomycetes</taxon>
        <taxon>Hypocreomycetidae</taxon>
        <taxon>Hypocreales</taxon>
        <taxon>Nectriaceae</taxon>
        <taxon>Fusarium</taxon>
        <taxon>Fusarium oxysporum species complex</taxon>
    </lineage>
</organism>
<comment type="caution">
    <text evidence="1">The sequence shown here is derived from an EMBL/GenBank/DDBJ whole genome shotgun (WGS) entry which is preliminary data.</text>
</comment>
<proteinExistence type="predicted"/>
<gene>
    <name evidence="1" type="ORF">BFJ63_vAg20389</name>
</gene>
<accession>A0A4Q2USB3</accession>
<sequence length="215" mass="23621">DRAATAKDLQDGGYAPLSRFGRYTLDVVDQEGNRQYFGMYETMKDANLAKIQMSQAFPGAVITQGTMSQQSFKLFAGITPETLEIFKDMVVGKEADAATRKVFDEYLKLTKNNHSALKRLIQRKGIEGYSQDVGRVVANFIYSNARQGAAGLNAGTMDRAINDIPKEQGELKDLAMGLRSYIRDPQEEGQAVRGMLFAQYLGGSLASAAVNMTQP</sequence>
<dbReference type="EMBL" id="MQTW01003767">
    <property type="protein sequence ID" value="RYC76734.1"/>
    <property type="molecule type" value="Genomic_DNA"/>
</dbReference>
<feature type="non-terminal residue" evidence="1">
    <location>
        <position position="215"/>
    </location>
</feature>
<dbReference type="AlphaFoldDB" id="A0A4Q2USB3"/>
<evidence type="ECO:0000313" key="2">
    <source>
        <dbReference type="Proteomes" id="UP000290540"/>
    </source>
</evidence>
<name>A0A4Q2USB3_FUSOX</name>